<dbReference type="GO" id="GO:0046872">
    <property type="term" value="F:metal ion binding"/>
    <property type="evidence" value="ECO:0007669"/>
    <property type="project" value="UniProtKB-KW"/>
</dbReference>
<feature type="region of interest" description="Disordered" evidence="10">
    <location>
        <begin position="124"/>
        <end position="144"/>
    </location>
</feature>
<keyword evidence="9" id="KW-0347">Helicase</keyword>
<evidence type="ECO:0000256" key="1">
    <source>
        <dbReference type="ARBA" id="ARBA00001946"/>
    </source>
</evidence>
<keyword evidence="14" id="KW-1185">Reference proteome</keyword>
<comment type="caution">
    <text evidence="13">The sequence shown here is derived from an EMBL/GenBank/DDBJ whole genome shotgun (WGS) entry which is preliminary data.</text>
</comment>
<feature type="compositionally biased region" description="Low complexity" evidence="10">
    <location>
        <begin position="128"/>
        <end position="141"/>
    </location>
</feature>
<dbReference type="AlphaFoldDB" id="A0A2T6ZWP3"/>
<dbReference type="FunFam" id="3.40.970.10:FF:000002">
    <property type="entry name" value="Ribonuclease H"/>
    <property type="match status" value="1"/>
</dbReference>
<evidence type="ECO:0000256" key="10">
    <source>
        <dbReference type="SAM" id="MobiDB-lite"/>
    </source>
</evidence>
<dbReference type="SUPFAM" id="SSF52540">
    <property type="entry name" value="P-loop containing nucleoside triphosphate hydrolases"/>
    <property type="match status" value="1"/>
</dbReference>
<dbReference type="Pfam" id="PF05970">
    <property type="entry name" value="PIF1"/>
    <property type="match status" value="1"/>
</dbReference>
<dbReference type="PANTHER" id="PTHR47642">
    <property type="entry name" value="ATP-DEPENDENT DNA HELICASE"/>
    <property type="match status" value="1"/>
</dbReference>
<dbReference type="GO" id="GO:0005524">
    <property type="term" value="F:ATP binding"/>
    <property type="evidence" value="ECO:0007669"/>
    <property type="project" value="UniProtKB-KW"/>
</dbReference>
<proteinExistence type="inferred from homology"/>
<keyword evidence="5" id="KW-0479">Metal-binding</keyword>
<keyword evidence="9" id="KW-0547">Nucleotide-binding</keyword>
<evidence type="ECO:0000256" key="3">
    <source>
        <dbReference type="ARBA" id="ARBA00005300"/>
    </source>
</evidence>
<dbReference type="Gene3D" id="3.40.970.10">
    <property type="entry name" value="Ribonuclease H1, N-terminal domain"/>
    <property type="match status" value="1"/>
</dbReference>
<name>A0A2T6ZWP3_TUBBO</name>
<comment type="catalytic activity">
    <reaction evidence="9">
        <text>ATP + H2O = ADP + phosphate + H(+)</text>
        <dbReference type="Rhea" id="RHEA:13065"/>
        <dbReference type="ChEBI" id="CHEBI:15377"/>
        <dbReference type="ChEBI" id="CHEBI:15378"/>
        <dbReference type="ChEBI" id="CHEBI:30616"/>
        <dbReference type="ChEBI" id="CHEBI:43474"/>
        <dbReference type="ChEBI" id="CHEBI:456216"/>
        <dbReference type="EC" id="5.6.2.3"/>
    </reaction>
</comment>
<accession>A0A2T6ZWP3</accession>
<keyword evidence="4" id="KW-0540">Nuclease</keyword>
<evidence type="ECO:0000259" key="12">
    <source>
        <dbReference type="Pfam" id="PF05970"/>
    </source>
</evidence>
<dbReference type="SUPFAM" id="SSF55658">
    <property type="entry name" value="L9 N-domain-like"/>
    <property type="match status" value="1"/>
</dbReference>
<dbReference type="Gene3D" id="3.40.50.300">
    <property type="entry name" value="P-loop containing nucleotide triphosphate hydrolases"/>
    <property type="match status" value="1"/>
</dbReference>
<evidence type="ECO:0000256" key="5">
    <source>
        <dbReference type="ARBA" id="ARBA00022723"/>
    </source>
</evidence>
<protein>
    <recommendedName>
        <fullName evidence="9">ATP-dependent DNA helicase</fullName>
        <ecNumber evidence="9">5.6.2.3</ecNumber>
    </recommendedName>
</protein>
<sequence length="280" mass="31109">MPRGASARKKTKFYAVYKGRNAGIFDDWDETRLQVEGFSEATFKGFSSHAEAESWIYEQRDKEIREENARLKMEYPDTDEDEWETREQRSSNCLQLSQHNTRLNVGYPDLDALPARLSARSVSGAGAPSYVSTPETTSPSSFTKQSLEPLPALTDAQEHVLSLVKQGHNVFFTGPAGSGKSLILKYLTQYLDSMTKTYAITAPTGIASVLIGGQTIHSWSRVGKGEKSVGYYIHKAKSTIRHPGAKSRGKHAKAAEAAWKKTQVLIIDEVSMVRPDHPTR</sequence>
<evidence type="ECO:0000313" key="13">
    <source>
        <dbReference type="EMBL" id="PUU79898.1"/>
    </source>
</evidence>
<dbReference type="GO" id="GO:0043139">
    <property type="term" value="F:5'-3' DNA helicase activity"/>
    <property type="evidence" value="ECO:0007669"/>
    <property type="project" value="UniProtKB-EC"/>
</dbReference>
<evidence type="ECO:0000256" key="7">
    <source>
        <dbReference type="ARBA" id="ARBA00022801"/>
    </source>
</evidence>
<dbReference type="InterPro" id="IPR037056">
    <property type="entry name" value="RNase_H1_N_sf"/>
</dbReference>
<evidence type="ECO:0000256" key="8">
    <source>
        <dbReference type="ARBA" id="ARBA00022842"/>
    </source>
</evidence>
<reference evidence="13 14" key="1">
    <citation type="submission" date="2017-04" db="EMBL/GenBank/DDBJ databases">
        <title>Draft genome sequence of Tuber borchii Vittad., a whitish edible truffle.</title>
        <authorList>
            <consortium name="DOE Joint Genome Institute"/>
            <person name="Murat C."/>
            <person name="Kuo A."/>
            <person name="Barry K.W."/>
            <person name="Clum A."/>
            <person name="Dockter R.B."/>
            <person name="Fauchery L."/>
            <person name="Iotti M."/>
            <person name="Kohler A."/>
            <person name="Labutti K."/>
            <person name="Lindquist E.A."/>
            <person name="Lipzen A."/>
            <person name="Ohm R.A."/>
            <person name="Wang M."/>
            <person name="Grigoriev I.V."/>
            <person name="Zambonelli A."/>
            <person name="Martin F.M."/>
        </authorList>
    </citation>
    <scope>NUCLEOTIDE SEQUENCE [LARGE SCALE GENOMIC DNA]</scope>
    <source>
        <strain evidence="13 14">Tbo3840</strain>
    </source>
</reference>
<feature type="domain" description="DNA helicase Pif1-like DEAD-box helicase" evidence="12">
    <location>
        <begin position="153"/>
        <end position="274"/>
    </location>
</feature>
<keyword evidence="7 9" id="KW-0378">Hydrolase</keyword>
<keyword evidence="9" id="KW-0233">DNA recombination</keyword>
<dbReference type="EMBL" id="NESQ01000078">
    <property type="protein sequence ID" value="PUU79898.1"/>
    <property type="molecule type" value="Genomic_DNA"/>
</dbReference>
<evidence type="ECO:0000256" key="2">
    <source>
        <dbReference type="ARBA" id="ARBA00004065"/>
    </source>
</evidence>
<dbReference type="OrthoDB" id="432234at2759"/>
<evidence type="ECO:0000259" key="11">
    <source>
        <dbReference type="Pfam" id="PF01693"/>
    </source>
</evidence>
<dbReference type="InterPro" id="IPR011320">
    <property type="entry name" value="RNase_H1_N"/>
</dbReference>
<comment type="cofactor">
    <cofactor evidence="1 9">
        <name>Mg(2+)</name>
        <dbReference type="ChEBI" id="CHEBI:18420"/>
    </cofactor>
</comment>
<evidence type="ECO:0000256" key="6">
    <source>
        <dbReference type="ARBA" id="ARBA00022759"/>
    </source>
</evidence>
<keyword evidence="8" id="KW-0460">Magnesium</keyword>
<dbReference type="InterPro" id="IPR010285">
    <property type="entry name" value="DNA_helicase_pif1-like_DEAD"/>
</dbReference>
<dbReference type="GO" id="GO:0016887">
    <property type="term" value="F:ATP hydrolysis activity"/>
    <property type="evidence" value="ECO:0007669"/>
    <property type="project" value="RHEA"/>
</dbReference>
<evidence type="ECO:0000256" key="4">
    <source>
        <dbReference type="ARBA" id="ARBA00022722"/>
    </source>
</evidence>
<dbReference type="Proteomes" id="UP000244722">
    <property type="component" value="Unassembled WGS sequence"/>
</dbReference>
<dbReference type="PANTHER" id="PTHR47642:SF5">
    <property type="entry name" value="ATP-DEPENDENT DNA HELICASE"/>
    <property type="match status" value="1"/>
</dbReference>
<evidence type="ECO:0000256" key="9">
    <source>
        <dbReference type="RuleBase" id="RU363044"/>
    </source>
</evidence>
<comment type="similarity">
    <text evidence="3">Belongs to the RNase H family.</text>
</comment>
<gene>
    <name evidence="13" type="ORF">B9Z19DRAFT_776914</name>
</gene>
<dbReference type="STRING" id="42251.A0A2T6ZWP3"/>
<comment type="similarity">
    <text evidence="9">Belongs to the helicase family.</text>
</comment>
<dbReference type="GO" id="GO:0006281">
    <property type="term" value="P:DNA repair"/>
    <property type="evidence" value="ECO:0007669"/>
    <property type="project" value="UniProtKB-KW"/>
</dbReference>
<dbReference type="GO" id="GO:0000723">
    <property type="term" value="P:telomere maintenance"/>
    <property type="evidence" value="ECO:0007669"/>
    <property type="project" value="InterPro"/>
</dbReference>
<keyword evidence="9" id="KW-0067">ATP-binding</keyword>
<dbReference type="InterPro" id="IPR027417">
    <property type="entry name" value="P-loop_NTPase"/>
</dbReference>
<dbReference type="GO" id="GO:0004519">
    <property type="term" value="F:endonuclease activity"/>
    <property type="evidence" value="ECO:0007669"/>
    <property type="project" value="UniProtKB-KW"/>
</dbReference>
<feature type="domain" description="Ribonuclease H1 N-terminal" evidence="11">
    <location>
        <begin position="12"/>
        <end position="55"/>
    </location>
</feature>
<keyword evidence="9" id="KW-0234">DNA repair</keyword>
<dbReference type="EC" id="5.6.2.3" evidence="9"/>
<comment type="function">
    <text evidence="2">Endonuclease that specifically degrades the RNA of RNA-DNA hybrids.</text>
</comment>
<keyword evidence="9" id="KW-0227">DNA damage</keyword>
<dbReference type="InterPro" id="IPR051055">
    <property type="entry name" value="PIF1_helicase"/>
</dbReference>
<organism evidence="13 14">
    <name type="scientific">Tuber borchii</name>
    <name type="common">White truffle</name>
    <dbReference type="NCBI Taxonomy" id="42251"/>
    <lineage>
        <taxon>Eukaryota</taxon>
        <taxon>Fungi</taxon>
        <taxon>Dikarya</taxon>
        <taxon>Ascomycota</taxon>
        <taxon>Pezizomycotina</taxon>
        <taxon>Pezizomycetes</taxon>
        <taxon>Pezizales</taxon>
        <taxon>Tuberaceae</taxon>
        <taxon>Tuber</taxon>
    </lineage>
</organism>
<keyword evidence="6" id="KW-0255">Endonuclease</keyword>
<evidence type="ECO:0000313" key="14">
    <source>
        <dbReference type="Proteomes" id="UP000244722"/>
    </source>
</evidence>
<dbReference type="Pfam" id="PF01693">
    <property type="entry name" value="Cauli_VI"/>
    <property type="match status" value="1"/>
</dbReference>
<dbReference type="GO" id="GO:0006310">
    <property type="term" value="P:DNA recombination"/>
    <property type="evidence" value="ECO:0007669"/>
    <property type="project" value="UniProtKB-KW"/>
</dbReference>
<dbReference type="InterPro" id="IPR009027">
    <property type="entry name" value="Ribosomal_bL9/RNase_H1_N"/>
</dbReference>